<dbReference type="PRINTS" id="PR00037">
    <property type="entry name" value="HTHLACR"/>
</dbReference>
<dbReference type="InterPro" id="IPR036390">
    <property type="entry name" value="WH_DNA-bd_sf"/>
</dbReference>
<dbReference type="Gene3D" id="1.10.10.10">
    <property type="entry name" value="Winged helix-like DNA-binding domain superfamily/Winged helix DNA-binding domain"/>
    <property type="match status" value="1"/>
</dbReference>
<dbReference type="PANTHER" id="PTHR30363:SF44">
    <property type="entry name" value="AGA OPERON TRANSCRIPTIONAL REPRESSOR-RELATED"/>
    <property type="match status" value="1"/>
</dbReference>
<dbReference type="GO" id="GO:0003677">
    <property type="term" value="F:DNA binding"/>
    <property type="evidence" value="ECO:0007669"/>
    <property type="project" value="UniProtKB-KW"/>
</dbReference>
<dbReference type="InterPro" id="IPR014036">
    <property type="entry name" value="DeoR-like_C"/>
</dbReference>
<dbReference type="PROSITE" id="PS00894">
    <property type="entry name" value="HTH_DEOR_1"/>
    <property type="match status" value="1"/>
</dbReference>
<evidence type="ECO:0000256" key="3">
    <source>
        <dbReference type="ARBA" id="ARBA00023163"/>
    </source>
</evidence>
<dbReference type="InterPro" id="IPR018356">
    <property type="entry name" value="Tscrpt_reg_HTH_DeoR_CS"/>
</dbReference>
<dbReference type="SUPFAM" id="SSF46785">
    <property type="entry name" value="Winged helix' DNA-binding domain"/>
    <property type="match status" value="1"/>
</dbReference>
<feature type="domain" description="HTH deoR-type" evidence="4">
    <location>
        <begin position="3"/>
        <end position="58"/>
    </location>
</feature>
<keyword evidence="1" id="KW-0805">Transcription regulation</keyword>
<dbReference type="RefSeq" id="WP_006368481.1">
    <property type="nucleotide sequence ID" value="NZ_CP073075.1"/>
</dbReference>
<gene>
    <name evidence="5" type="ORF">HGA05_27390</name>
</gene>
<dbReference type="InterPro" id="IPR050313">
    <property type="entry name" value="Carb_Metab_HTH_regulators"/>
</dbReference>
<evidence type="ECO:0000256" key="2">
    <source>
        <dbReference type="ARBA" id="ARBA00023125"/>
    </source>
</evidence>
<dbReference type="Pfam" id="PF00455">
    <property type="entry name" value="DeoRC"/>
    <property type="match status" value="1"/>
</dbReference>
<dbReference type="InterPro" id="IPR036388">
    <property type="entry name" value="WH-like_DNA-bd_sf"/>
</dbReference>
<proteinExistence type="predicted"/>
<dbReference type="InterPro" id="IPR037171">
    <property type="entry name" value="NagB/RpiA_transferase-like"/>
</dbReference>
<dbReference type="SUPFAM" id="SSF100950">
    <property type="entry name" value="NagB/RpiA/CoA transferase-like"/>
    <property type="match status" value="1"/>
</dbReference>
<dbReference type="Pfam" id="PF08220">
    <property type="entry name" value="HTH_DeoR"/>
    <property type="match status" value="1"/>
</dbReference>
<evidence type="ECO:0000313" key="6">
    <source>
        <dbReference type="Proteomes" id="UP000563898"/>
    </source>
</evidence>
<protein>
    <submittedName>
        <fullName evidence="5">DeoR/GlpR transcriptional regulator</fullName>
    </submittedName>
</protein>
<dbReference type="InterPro" id="IPR001034">
    <property type="entry name" value="DeoR_HTH"/>
</dbReference>
<dbReference type="EMBL" id="JAAXPC010000033">
    <property type="protein sequence ID" value="NKY05285.1"/>
    <property type="molecule type" value="Genomic_DNA"/>
</dbReference>
<dbReference type="SMART" id="SM00420">
    <property type="entry name" value="HTH_DEOR"/>
    <property type="match status" value="1"/>
</dbReference>
<dbReference type="AlphaFoldDB" id="A0A846WUW5"/>
<dbReference type="PROSITE" id="PS51000">
    <property type="entry name" value="HTH_DEOR_2"/>
    <property type="match status" value="1"/>
</dbReference>
<dbReference type="GO" id="GO:0003700">
    <property type="term" value="F:DNA-binding transcription factor activity"/>
    <property type="evidence" value="ECO:0007669"/>
    <property type="project" value="InterPro"/>
</dbReference>
<evidence type="ECO:0000313" key="5">
    <source>
        <dbReference type="EMBL" id="NKY05285.1"/>
    </source>
</evidence>
<dbReference type="PANTHER" id="PTHR30363">
    <property type="entry name" value="HTH-TYPE TRANSCRIPTIONAL REGULATOR SRLR-RELATED"/>
    <property type="match status" value="1"/>
</dbReference>
<dbReference type="Gene3D" id="3.40.50.1360">
    <property type="match status" value="1"/>
</dbReference>
<reference evidence="5 6" key="1">
    <citation type="submission" date="2020-04" db="EMBL/GenBank/DDBJ databases">
        <title>MicrobeNet Type strains.</title>
        <authorList>
            <person name="Nicholson A.C."/>
        </authorList>
    </citation>
    <scope>NUCLEOTIDE SEQUENCE [LARGE SCALE GENOMIC DNA]</scope>
    <source>
        <strain evidence="5 6">ATCC BAA-14</strain>
    </source>
</reference>
<dbReference type="Proteomes" id="UP000563898">
    <property type="component" value="Unassembled WGS sequence"/>
</dbReference>
<organism evidence="5 6">
    <name type="scientific">Gordonia polyisoprenivorans</name>
    <dbReference type="NCBI Taxonomy" id="84595"/>
    <lineage>
        <taxon>Bacteria</taxon>
        <taxon>Bacillati</taxon>
        <taxon>Actinomycetota</taxon>
        <taxon>Actinomycetes</taxon>
        <taxon>Mycobacteriales</taxon>
        <taxon>Gordoniaceae</taxon>
        <taxon>Gordonia</taxon>
    </lineage>
</organism>
<dbReference type="SMART" id="SM01134">
    <property type="entry name" value="DeoRC"/>
    <property type="match status" value="1"/>
</dbReference>
<accession>A0A846WUW5</accession>
<evidence type="ECO:0000256" key="1">
    <source>
        <dbReference type="ARBA" id="ARBA00023015"/>
    </source>
</evidence>
<name>A0A846WUW5_9ACTN</name>
<evidence type="ECO:0000259" key="4">
    <source>
        <dbReference type="PROSITE" id="PS51000"/>
    </source>
</evidence>
<keyword evidence="3" id="KW-0804">Transcription</keyword>
<keyword evidence="2" id="KW-0238">DNA-binding</keyword>
<comment type="caution">
    <text evidence="5">The sequence shown here is derived from an EMBL/GenBank/DDBJ whole genome shotgun (WGS) entry which is preliminary data.</text>
</comment>
<sequence>MLAAERRAHVLTAVVDRGAVRVSDLANELEVSEMTIRRDLEYLETTGELSKVHGGAVRSTATTEARGVEPPSSLKAAREPGAKRVIARAALDLVEDGMTVAIGAGTTTLELARALRGRAVDVITNSVTIFEVLTDPADDTVDASAVQLTGGQRTPSDALVGPLANAALERYRTDLAFVGTHGIDPDAGLTTPNLGEAETNRKLLGTARSVVVLADHTKYGEIGAHLFAEFDRIDRLITDAGLSAADRRRLADVVTLTIADGSDR</sequence>